<dbReference type="OrthoDB" id="1919149at2"/>
<dbReference type="InterPro" id="IPR025711">
    <property type="entry name" value="PepSY"/>
</dbReference>
<feature type="domain" description="PepSY" evidence="1">
    <location>
        <begin position="19"/>
        <end position="75"/>
    </location>
</feature>
<dbReference type="EMBL" id="RLII01000015">
    <property type="protein sequence ID" value="RXE58616.1"/>
    <property type="molecule type" value="Genomic_DNA"/>
</dbReference>
<protein>
    <submittedName>
        <fullName evidence="2">Peptidase</fullName>
    </submittedName>
</protein>
<organism evidence="2 3">
    <name type="scientific">Acetivibrio mesophilus</name>
    <dbReference type="NCBI Taxonomy" id="2487273"/>
    <lineage>
        <taxon>Bacteria</taxon>
        <taxon>Bacillati</taxon>
        <taxon>Bacillota</taxon>
        <taxon>Clostridia</taxon>
        <taxon>Eubacteriales</taxon>
        <taxon>Oscillospiraceae</taxon>
        <taxon>Acetivibrio</taxon>
    </lineage>
</organism>
<sequence>MPYNPWASYWHNPWYNRLITQQHAVQIALQRIPGQVIRVEMDTENGILVYEVNIRTAYGVYEVKVNAANGAIVDIDFDND</sequence>
<dbReference type="Gene3D" id="3.10.450.40">
    <property type="match status" value="1"/>
</dbReference>
<name>A0A4Q0I323_9FIRM</name>
<comment type="caution">
    <text evidence="2">The sequence shown here is derived from an EMBL/GenBank/DDBJ whole genome shotgun (WGS) entry which is preliminary data.</text>
</comment>
<evidence type="ECO:0000259" key="1">
    <source>
        <dbReference type="Pfam" id="PF03413"/>
    </source>
</evidence>
<dbReference type="RefSeq" id="WP_069195901.1">
    <property type="nucleotide sequence ID" value="NZ_RLII01000015.1"/>
</dbReference>
<reference evidence="3" key="1">
    <citation type="submission" date="2018-11" db="EMBL/GenBank/DDBJ databases">
        <title>Genome sequencing of a novel mesophilic and cellulolytic organism within the genus Hungateiclostridium.</title>
        <authorList>
            <person name="Rettenmaier R."/>
            <person name="Liebl W."/>
            <person name="Zverlov V."/>
        </authorList>
    </citation>
    <scope>NUCLEOTIDE SEQUENCE [LARGE SCALE GENOMIC DNA]</scope>
    <source>
        <strain evidence="3">N2K1</strain>
    </source>
</reference>
<evidence type="ECO:0000313" key="2">
    <source>
        <dbReference type="EMBL" id="RXE58616.1"/>
    </source>
</evidence>
<dbReference type="AlphaFoldDB" id="A0A4Q0I323"/>
<evidence type="ECO:0000313" key="3">
    <source>
        <dbReference type="Proteomes" id="UP000289166"/>
    </source>
</evidence>
<dbReference type="Proteomes" id="UP000289166">
    <property type="component" value="Unassembled WGS sequence"/>
</dbReference>
<dbReference type="Pfam" id="PF03413">
    <property type="entry name" value="PepSY"/>
    <property type="match status" value="1"/>
</dbReference>
<proteinExistence type="predicted"/>
<accession>A0A4Q0I323</accession>
<gene>
    <name evidence="2" type="ORF">EFD62_11355</name>
</gene>
<keyword evidence="3" id="KW-1185">Reference proteome</keyword>